<protein>
    <submittedName>
        <fullName evidence="1">Uncharacterized protein</fullName>
    </submittedName>
</protein>
<dbReference type="EMBL" id="ASYU01000288">
    <property type="protein sequence ID" value="EQD94906.1"/>
    <property type="molecule type" value="Genomic_DNA"/>
</dbReference>
<sequence length="30" mass="3512">MFLGFCLFFQKENFLNVFCGCLVVFVSVFL</sequence>
<comment type="caution">
    <text evidence="1">The sequence shown here is derived from an EMBL/GenBank/DDBJ whole genome shotgun (WGS) entry which is preliminary data.</text>
</comment>
<evidence type="ECO:0000313" key="2">
    <source>
        <dbReference type="Proteomes" id="UP000015834"/>
    </source>
</evidence>
<proteinExistence type="predicted"/>
<organism evidence="1 2">
    <name type="scientific">Helicobacter pylori PZ5056</name>
    <dbReference type="NCBI Taxonomy" id="1337393"/>
    <lineage>
        <taxon>Bacteria</taxon>
        <taxon>Pseudomonadati</taxon>
        <taxon>Campylobacterota</taxon>
        <taxon>Epsilonproteobacteria</taxon>
        <taxon>Campylobacterales</taxon>
        <taxon>Helicobacteraceae</taxon>
        <taxon>Helicobacter</taxon>
    </lineage>
</organism>
<dbReference type="AlphaFoldDB" id="T2SQB1"/>
<gene>
    <name evidence="1" type="ORF">L933_00295</name>
</gene>
<evidence type="ECO:0000313" key="1">
    <source>
        <dbReference type="EMBL" id="EQD94906.1"/>
    </source>
</evidence>
<dbReference type="Proteomes" id="UP000015834">
    <property type="component" value="Unassembled WGS sequence"/>
</dbReference>
<name>T2SQB1_HELPX</name>
<reference evidence="1 2" key="1">
    <citation type="journal article" date="2013" name="Genome Announc.">
        <title>Draft Genome Sequences of Helicobacter pylori Strains Isolated from Regions of Low and High Gastric Cancer Risk in Colombia.</title>
        <authorList>
            <person name="Sheh A."/>
            <person name="Piazuelo M.B."/>
            <person name="Wilson K.T."/>
            <person name="Correa P."/>
            <person name="Fox J.G."/>
        </authorList>
    </citation>
    <scope>NUCLEOTIDE SEQUENCE [LARGE SCALE GENOMIC DNA]</scope>
    <source>
        <strain evidence="1 2">PZ5056</strain>
    </source>
</reference>
<accession>T2SQB1</accession>